<protein>
    <submittedName>
        <fullName evidence="1">Uncharacterized protein</fullName>
    </submittedName>
</protein>
<gene>
    <name evidence="1" type="ORF">R0G89_01525</name>
</gene>
<reference evidence="1" key="2">
    <citation type="submission" date="2023-10" db="EMBL/GenBank/DDBJ databases">
        <authorList>
            <person name="Khurajog B."/>
        </authorList>
    </citation>
    <scope>NUCLEOTIDE SEQUENCE</scope>
    <source>
        <strain evidence="1">BF9</strain>
    </source>
</reference>
<dbReference type="EMBL" id="JAWJAV010000001">
    <property type="protein sequence ID" value="MDV2620418.1"/>
    <property type="molecule type" value="Genomic_DNA"/>
</dbReference>
<evidence type="ECO:0000313" key="1">
    <source>
        <dbReference type="EMBL" id="MDV2620418.1"/>
    </source>
</evidence>
<accession>A0AAW8YF94</accession>
<dbReference type="RefSeq" id="WP_317071849.1">
    <property type="nucleotide sequence ID" value="NZ_JAWJAV010000001.1"/>
</dbReference>
<evidence type="ECO:0000313" key="2">
    <source>
        <dbReference type="Proteomes" id="UP001280897"/>
    </source>
</evidence>
<organism evidence="1 2">
    <name type="scientific">Pediococcus acidilactici</name>
    <dbReference type="NCBI Taxonomy" id="1254"/>
    <lineage>
        <taxon>Bacteria</taxon>
        <taxon>Bacillati</taxon>
        <taxon>Bacillota</taxon>
        <taxon>Bacilli</taxon>
        <taxon>Lactobacillales</taxon>
        <taxon>Lactobacillaceae</taxon>
        <taxon>Pediococcus</taxon>
        <taxon>Pediococcus acidilactici group</taxon>
    </lineage>
</organism>
<name>A0AAW8YF94_PEDAC</name>
<dbReference type="AlphaFoldDB" id="A0AAW8YF94"/>
<sequence>MELRDFLIRIKIGTTFGIKKQSQIYQAVCDQLEPSLSEWVHTSPLIADEQRSDLVNYLHSSELKRKIHENEQNGES</sequence>
<reference evidence="1" key="1">
    <citation type="journal article" date="2023" name="PeerJ">
        <title>Selection and evaluation of lactic acid bacteria from chicken feces in Thailand as potential probiotics.</title>
        <authorList>
            <person name="Khurajog B."/>
            <person name="Disastra Y."/>
            <person name="Lawwyne L.D."/>
            <person name="Sirichokchatchawan W."/>
            <person name="Niyomtham W."/>
            <person name="Yindee J."/>
            <person name="Hampson D.J."/>
            <person name="Prapasarakul N."/>
        </authorList>
    </citation>
    <scope>NUCLEOTIDE SEQUENCE</scope>
    <source>
        <strain evidence="1">BF9</strain>
    </source>
</reference>
<proteinExistence type="predicted"/>
<dbReference type="Proteomes" id="UP001280897">
    <property type="component" value="Unassembled WGS sequence"/>
</dbReference>
<comment type="caution">
    <text evidence="1">The sequence shown here is derived from an EMBL/GenBank/DDBJ whole genome shotgun (WGS) entry which is preliminary data.</text>
</comment>